<keyword evidence="2" id="KW-1185">Reference proteome</keyword>
<name>A0ABV1VTV8_9ACTN</name>
<comment type="caution">
    <text evidence="1">The sequence shown here is derived from an EMBL/GenBank/DDBJ whole genome shotgun (WGS) entry which is preliminary data.</text>
</comment>
<evidence type="ECO:0000313" key="2">
    <source>
        <dbReference type="Proteomes" id="UP001490330"/>
    </source>
</evidence>
<evidence type="ECO:0008006" key="3">
    <source>
        <dbReference type="Google" id="ProtNLM"/>
    </source>
</evidence>
<proteinExistence type="predicted"/>
<accession>A0ABV1VTV8</accession>
<reference evidence="1 2" key="1">
    <citation type="submission" date="2024-06" db="EMBL/GenBank/DDBJ databases">
        <title>The Natural Products Discovery Center: Release of the First 8490 Sequenced Strains for Exploring Actinobacteria Biosynthetic Diversity.</title>
        <authorList>
            <person name="Kalkreuter E."/>
            <person name="Kautsar S.A."/>
            <person name="Yang D."/>
            <person name="Bader C.D."/>
            <person name="Teijaro C.N."/>
            <person name="Fluegel L."/>
            <person name="Davis C.M."/>
            <person name="Simpson J.R."/>
            <person name="Lauterbach L."/>
            <person name="Steele A.D."/>
            <person name="Gui C."/>
            <person name="Meng S."/>
            <person name="Li G."/>
            <person name="Viehrig K."/>
            <person name="Ye F."/>
            <person name="Su P."/>
            <person name="Kiefer A.F."/>
            <person name="Nichols A."/>
            <person name="Cepeda A.J."/>
            <person name="Yan W."/>
            <person name="Fan B."/>
            <person name="Jiang Y."/>
            <person name="Adhikari A."/>
            <person name="Zheng C.-J."/>
            <person name="Schuster L."/>
            <person name="Cowan T.M."/>
            <person name="Smanski M.J."/>
            <person name="Chevrette M.G."/>
            <person name="De Carvalho L.P.S."/>
            <person name="Shen B."/>
        </authorList>
    </citation>
    <scope>NUCLEOTIDE SEQUENCE [LARGE SCALE GENOMIC DNA]</scope>
    <source>
        <strain evidence="1 2">NPDC000632</strain>
    </source>
</reference>
<dbReference type="EMBL" id="JBEPCV010000088">
    <property type="protein sequence ID" value="MER6909934.1"/>
    <property type="molecule type" value="Genomic_DNA"/>
</dbReference>
<dbReference type="Proteomes" id="UP001490330">
    <property type="component" value="Unassembled WGS sequence"/>
</dbReference>
<gene>
    <name evidence="1" type="ORF">ABT322_40850</name>
</gene>
<organism evidence="1 2">
    <name type="scientific">Streptomyces flaveolus</name>
    <dbReference type="NCBI Taxonomy" id="67297"/>
    <lineage>
        <taxon>Bacteria</taxon>
        <taxon>Bacillati</taxon>
        <taxon>Actinomycetota</taxon>
        <taxon>Actinomycetes</taxon>
        <taxon>Kitasatosporales</taxon>
        <taxon>Streptomycetaceae</taxon>
        <taxon>Streptomyces</taxon>
    </lineage>
</organism>
<protein>
    <recommendedName>
        <fullName evidence="3">Restriction endonuclease type IV Mrr domain-containing protein</fullName>
    </recommendedName>
</protein>
<evidence type="ECO:0000313" key="1">
    <source>
        <dbReference type="EMBL" id="MER6909934.1"/>
    </source>
</evidence>
<dbReference type="RefSeq" id="WP_350726499.1">
    <property type="nucleotide sequence ID" value="NZ_JBEPCO010000099.1"/>
</dbReference>
<sequence length="1037" mass="112695">MAKIEREVQVGEPGWELLDGSHELSGPPPEVARALPATASLTLPTEYLTWESFEHLVAAIAREVEGAYEAHVYGRRGQKQHGIDVAGFFDNEKPRVYQAKHYKTYSAAKLAKAVKTFLDGERPFGAAYLVVMTTADVNDTKIKNKLHSLRTANPDLTIRLWGKQELSDMLQEHPRIVTRFFGPETARLVCPDLRQPSADAKTAAVASDAMVRGPVQHLDLHNDLEAARELRREQPAQAAATFQRVAEALEEAGFAAHALQVRRSQSEALHESQDIAAAVAVDLKIMAGEIESGEPGLALSVARRLETENTDAPETFVRGLQALGALAAYEHDHDVTLDDVADAVDALQDGDSEFASAFMMFAECAVAENRLEFITHRAARFEAACRSTPSGSQEHARLRACLADAGIEEGWENLQHTIRATWKPRLAALLMARLGRHAILQQKATAALARYDDAIALATEEGAIDDAINWLQTQSLIRVRFGLTQPLSMNEGYRRILTLRAAGDGGSVLPTGVRFRERALSRMHKKRLADASQALIAYRSRSAVTADWAGEQEAEHLLGLLHQKAQQPEQALRHHLAAGDVDELTGVAELLPEKPLSFEPDPDLVTMPNWYRVSALRAAAATADLLPDDQARTWLDAALAELDLDRPTPPRTASAVHAAFAAASTLLRASTTEQAEHFLSLSGPRLDRASGTHRRTDREHMEALIAIAHTHPTLRETTVRSMCQALLCAEHLAASILNHGVDALALCPGIVAEQCTPPAQDGHIHAALALILTKTNIADATPAARSQLALPVPGEEASEQPRKSPSTLALLAAAVDMPSRQALSDSLIAYALNREDAAFQRRDALHAMAALAPHLDHDTRARHFTTVMQFAQGHHDGSADDDLPHTSFDRITIGFGPATLRPDGLLAAACLADTSQQSADVAARALHILQTSDPDADQTTLVRALFQLPPSAVDLQLALLAIHPDHLIRLLAAGVWCGTQGADPVTGQALARDRHRLVRQYMATYAGDASLVQALAADPRRSVRCRVRQRQRPGRES</sequence>